<keyword evidence="2" id="KW-0677">Repeat</keyword>
<evidence type="ECO:0000256" key="1">
    <source>
        <dbReference type="ARBA" id="ARBA00022448"/>
    </source>
</evidence>
<dbReference type="RefSeq" id="WP_207637658.1">
    <property type="nucleotide sequence ID" value="NZ_CABLBR010000016.1"/>
</dbReference>
<dbReference type="CDD" id="cd03215">
    <property type="entry name" value="ABC_Carb_Monos_II"/>
    <property type="match status" value="1"/>
</dbReference>
<dbReference type="InterPro" id="IPR003439">
    <property type="entry name" value="ABC_transporter-like_ATP-bd"/>
</dbReference>
<evidence type="ECO:0000256" key="4">
    <source>
        <dbReference type="ARBA" id="ARBA00022840"/>
    </source>
</evidence>
<evidence type="ECO:0000256" key="2">
    <source>
        <dbReference type="ARBA" id="ARBA00022737"/>
    </source>
</evidence>
<dbReference type="CDD" id="cd03216">
    <property type="entry name" value="ABC_Carb_Monos_I"/>
    <property type="match status" value="1"/>
</dbReference>
<feature type="domain" description="ABC transporter" evidence="5">
    <location>
        <begin position="257"/>
        <end position="501"/>
    </location>
</feature>
<evidence type="ECO:0000256" key="3">
    <source>
        <dbReference type="ARBA" id="ARBA00022741"/>
    </source>
</evidence>
<dbReference type="InterPro" id="IPR017871">
    <property type="entry name" value="ABC_transporter-like_CS"/>
</dbReference>
<dbReference type="SUPFAM" id="SSF52540">
    <property type="entry name" value="P-loop containing nucleoside triphosphate hydrolases"/>
    <property type="match status" value="2"/>
</dbReference>
<keyword evidence="7" id="KW-1185">Reference proteome</keyword>
<dbReference type="Proteomes" id="UP001060164">
    <property type="component" value="Chromosome"/>
</dbReference>
<gene>
    <name evidence="6" type="ORF">NQ502_17930</name>
</gene>
<dbReference type="PANTHER" id="PTHR43790:SF9">
    <property type="entry name" value="GALACTOFURANOSE TRANSPORTER ATP-BINDING PROTEIN YTFR"/>
    <property type="match status" value="1"/>
</dbReference>
<dbReference type="EMBL" id="CP102290">
    <property type="protein sequence ID" value="UWP59217.1"/>
    <property type="molecule type" value="Genomic_DNA"/>
</dbReference>
<dbReference type="SMART" id="SM00382">
    <property type="entry name" value="AAA"/>
    <property type="match status" value="2"/>
</dbReference>
<keyword evidence="1" id="KW-0813">Transport</keyword>
<feature type="domain" description="ABC transporter" evidence="5">
    <location>
        <begin position="10"/>
        <end position="246"/>
    </location>
</feature>
<keyword evidence="4 6" id="KW-0067">ATP-binding</keyword>
<keyword evidence="3" id="KW-0547">Nucleotide-binding</keyword>
<organism evidence="6 7">
    <name type="scientific">Ruminococcus gauvreauii</name>
    <dbReference type="NCBI Taxonomy" id="438033"/>
    <lineage>
        <taxon>Bacteria</taxon>
        <taxon>Bacillati</taxon>
        <taxon>Bacillota</taxon>
        <taxon>Clostridia</taxon>
        <taxon>Eubacteriales</taxon>
        <taxon>Oscillospiraceae</taxon>
        <taxon>Ruminococcus</taxon>
    </lineage>
</organism>
<dbReference type="InterPro" id="IPR027417">
    <property type="entry name" value="P-loop_NTPase"/>
</dbReference>
<sequence>MSEVRTDAIVSFKNITKTFPGVVALNDISFSIKRGEVHCLLGENGAGKSTLIKILTGVYHADSGEILINGEKVTIGDIVEAQKLRIGTVFQENSLVPHLSVAENVFLTREIKNKFGFIDWNRMYSECTRWCKELGIEIDPKAKINQLSVAQQQIVEIVKMFSQNPQIVILDEPTSALSDNEIDNLFDIVKKMQEKGITFLYISHRMEEIKRIGNSGSVLRDGEFVSSIEDVTKLDMDEIIALIVGRTLDQKFPARNAEIGDVLLEAEGLSVPGLIYDISFQVRRGEVVGFSGLVGSGRTTTAKAVFGAIHRSAGTVRIDGREVRIKSPRDAIKNRIGLLPENRKEEGLILNQSVCWNTIFASLKKFKKGPFINRKTERKAVEDYRERLNIKTPTLFQQVKYLSGGNQQKVVFAKWLCADSSVYFFDEPTRGIDVGAKSEIYGMINMLAAAGNAVVVISSELPEILGVCDRTVVFHEGRVTGVLDRREATQEAIMYHALGGE</sequence>
<name>A0ABY5VFY2_9FIRM</name>
<evidence type="ECO:0000313" key="7">
    <source>
        <dbReference type="Proteomes" id="UP001060164"/>
    </source>
</evidence>
<dbReference type="Gene3D" id="3.40.50.300">
    <property type="entry name" value="P-loop containing nucleotide triphosphate hydrolases"/>
    <property type="match status" value="2"/>
</dbReference>
<dbReference type="PROSITE" id="PS50893">
    <property type="entry name" value="ABC_TRANSPORTER_2"/>
    <property type="match status" value="2"/>
</dbReference>
<dbReference type="InterPro" id="IPR003593">
    <property type="entry name" value="AAA+_ATPase"/>
</dbReference>
<dbReference type="PROSITE" id="PS00211">
    <property type="entry name" value="ABC_TRANSPORTER_1"/>
    <property type="match status" value="1"/>
</dbReference>
<dbReference type="GO" id="GO:0005524">
    <property type="term" value="F:ATP binding"/>
    <property type="evidence" value="ECO:0007669"/>
    <property type="project" value="UniProtKB-KW"/>
</dbReference>
<accession>A0ABY5VFY2</accession>
<evidence type="ECO:0000259" key="5">
    <source>
        <dbReference type="PROSITE" id="PS50893"/>
    </source>
</evidence>
<evidence type="ECO:0000313" key="6">
    <source>
        <dbReference type="EMBL" id="UWP59217.1"/>
    </source>
</evidence>
<dbReference type="Pfam" id="PF00005">
    <property type="entry name" value="ABC_tran"/>
    <property type="match status" value="2"/>
</dbReference>
<proteinExistence type="predicted"/>
<protein>
    <submittedName>
        <fullName evidence="6">Sugar ABC transporter ATP-binding protein</fullName>
    </submittedName>
</protein>
<dbReference type="InterPro" id="IPR050107">
    <property type="entry name" value="ABC_carbohydrate_import_ATPase"/>
</dbReference>
<reference evidence="6" key="1">
    <citation type="journal article" date="2022" name="Cell">
        <title>Design, construction, and in vivo augmentation of a complex gut microbiome.</title>
        <authorList>
            <person name="Cheng A.G."/>
            <person name="Ho P.Y."/>
            <person name="Aranda-Diaz A."/>
            <person name="Jain S."/>
            <person name="Yu F.B."/>
            <person name="Meng X."/>
            <person name="Wang M."/>
            <person name="Iakiviak M."/>
            <person name="Nagashima K."/>
            <person name="Zhao A."/>
            <person name="Murugkar P."/>
            <person name="Patil A."/>
            <person name="Atabakhsh K."/>
            <person name="Weakley A."/>
            <person name="Yan J."/>
            <person name="Brumbaugh A.R."/>
            <person name="Higginbottom S."/>
            <person name="Dimas A."/>
            <person name="Shiver A.L."/>
            <person name="Deutschbauer A."/>
            <person name="Neff N."/>
            <person name="Sonnenburg J.L."/>
            <person name="Huang K.C."/>
            <person name="Fischbach M.A."/>
        </authorList>
    </citation>
    <scope>NUCLEOTIDE SEQUENCE</scope>
    <source>
        <strain evidence="6">DSM 19829</strain>
    </source>
</reference>
<dbReference type="PANTHER" id="PTHR43790">
    <property type="entry name" value="CARBOHYDRATE TRANSPORT ATP-BINDING PROTEIN MG119-RELATED"/>
    <property type="match status" value="1"/>
</dbReference>